<dbReference type="OrthoDB" id="86283at2157"/>
<feature type="transmembrane region" description="Helical" evidence="2">
    <location>
        <begin position="73"/>
        <end position="96"/>
    </location>
</feature>
<organism evidence="3 4">
    <name type="scientific">Thermococcus profundus</name>
    <dbReference type="NCBI Taxonomy" id="49899"/>
    <lineage>
        <taxon>Archaea</taxon>
        <taxon>Methanobacteriati</taxon>
        <taxon>Methanobacteriota</taxon>
        <taxon>Thermococci</taxon>
        <taxon>Thermococcales</taxon>
        <taxon>Thermococcaceae</taxon>
        <taxon>Thermococcus</taxon>
    </lineage>
</organism>
<feature type="transmembrane region" description="Helical" evidence="2">
    <location>
        <begin position="375"/>
        <end position="399"/>
    </location>
</feature>
<feature type="transmembrane region" description="Helical" evidence="2">
    <location>
        <begin position="192"/>
        <end position="214"/>
    </location>
</feature>
<keyword evidence="2" id="KW-0472">Membrane</keyword>
<dbReference type="AlphaFoldDB" id="A0A2Z2M925"/>
<dbReference type="Proteomes" id="UP000250179">
    <property type="component" value="Chromosome"/>
</dbReference>
<dbReference type="InterPro" id="IPR037272">
    <property type="entry name" value="SNS_sf"/>
</dbReference>
<feature type="transmembrane region" description="Helical" evidence="2">
    <location>
        <begin position="137"/>
        <end position="156"/>
    </location>
</feature>
<feature type="transmembrane region" description="Helical" evidence="2">
    <location>
        <begin position="111"/>
        <end position="130"/>
    </location>
</feature>
<name>A0A2Z2M925_THEPR</name>
<protein>
    <submittedName>
        <fullName evidence="3">Uncharacterized protein</fullName>
    </submittedName>
</protein>
<feature type="transmembrane region" description="Helical" evidence="2">
    <location>
        <begin position="493"/>
        <end position="516"/>
    </location>
</feature>
<keyword evidence="1" id="KW-0175">Coiled coil</keyword>
<feature type="transmembrane region" description="Helical" evidence="2">
    <location>
        <begin position="28"/>
        <end position="52"/>
    </location>
</feature>
<keyword evidence="2" id="KW-0812">Transmembrane</keyword>
<keyword evidence="2" id="KW-1133">Transmembrane helix</keyword>
<dbReference type="KEGG" id="tprf:A3L09_05830"/>
<feature type="coiled-coil region" evidence="1">
    <location>
        <begin position="305"/>
        <end position="339"/>
    </location>
</feature>
<evidence type="ECO:0000313" key="4">
    <source>
        <dbReference type="Proteomes" id="UP000250179"/>
    </source>
</evidence>
<evidence type="ECO:0000313" key="3">
    <source>
        <dbReference type="EMBL" id="ASJ02807.1"/>
    </source>
</evidence>
<dbReference type="RefSeq" id="WP_088858063.1">
    <property type="nucleotide sequence ID" value="NZ_CP014862.1"/>
</dbReference>
<keyword evidence="4" id="KW-1185">Reference proteome</keyword>
<sequence>MRKISILMALLITGYVLGIWNFLLMPKYYITFGLKGFAISLIVLAIGLLLIFSELEATRRTRYLIHEFFVKVARFPAVTLTLLMFLMIMGGLTLYFSSRALGEIFELNSRALASVIIGVILVIWVFLVLLKGRSVEFIGAMAVLFIIFAIAATLVMRQEVHSFVRTENALQQLNAYRDAIFSFNHPLTVRGLVLMFITVLLSLGLGAGVYYVLGSFAPAELDLKKLLGAVIILQIILSFAAALTTAYAIGAAYQSYDDAYTTYMTEYRNYQSAKIQYSKIHEELARIFSNPESDPNKAIEILKKQQQLKETLKKMNQTLARMNQTLTVANKKLQTARKAQIYANSSTQPPMRAIENFYFLSKVIRESKLPEASNIIFLLMSSLFLAGFTTLIVLVEIGAQISAEVFQLRRVGSVTFLSAGTAVLGLISIVVGIREMLLTVPFAVGAIIMAIEAVPLIKGASPFDRGTVTAAILGTLLVGLAGVYYMLKTGGTYVTLGVLLSLMLFLPLLFNGYLLAQSRGGR</sequence>
<feature type="transmembrane region" description="Helical" evidence="2">
    <location>
        <begin position="468"/>
        <end position="487"/>
    </location>
</feature>
<accession>A0A2Z2M925</accession>
<proteinExistence type="predicted"/>
<dbReference type="GeneID" id="33319915"/>
<dbReference type="EMBL" id="CP014862">
    <property type="protein sequence ID" value="ASJ02807.1"/>
    <property type="molecule type" value="Genomic_DNA"/>
</dbReference>
<dbReference type="SUPFAM" id="SSF161070">
    <property type="entry name" value="SNF-like"/>
    <property type="match status" value="1"/>
</dbReference>
<evidence type="ECO:0000256" key="2">
    <source>
        <dbReference type="SAM" id="Phobius"/>
    </source>
</evidence>
<evidence type="ECO:0000256" key="1">
    <source>
        <dbReference type="SAM" id="Coils"/>
    </source>
</evidence>
<feature type="transmembrane region" description="Helical" evidence="2">
    <location>
        <begin position="437"/>
        <end position="456"/>
    </location>
</feature>
<dbReference type="NCBIfam" id="NF037979">
    <property type="entry name" value="Na_transp"/>
    <property type="match status" value="1"/>
</dbReference>
<feature type="transmembrane region" description="Helical" evidence="2">
    <location>
        <begin position="226"/>
        <end position="249"/>
    </location>
</feature>
<reference evidence="3 4" key="1">
    <citation type="submission" date="2016-03" db="EMBL/GenBank/DDBJ databases">
        <title>Complete genome sequence of Thermococcus profundus strain DT5432.</title>
        <authorList>
            <person name="Oger P.M."/>
        </authorList>
    </citation>
    <scope>NUCLEOTIDE SEQUENCE [LARGE SCALE GENOMIC DNA]</scope>
    <source>
        <strain evidence="3 4">DT 5432</strain>
    </source>
</reference>
<gene>
    <name evidence="3" type="ORF">A3L09_05830</name>
</gene>
<feature type="transmembrane region" description="Helical" evidence="2">
    <location>
        <begin position="411"/>
        <end position="431"/>
    </location>
</feature>